<accession>A0A8T2L857</accession>
<organism evidence="6 7">
    <name type="scientific">Astyanax mexicanus</name>
    <name type="common">Blind cave fish</name>
    <name type="synonym">Astyanax fasciatus mexicanus</name>
    <dbReference type="NCBI Taxonomy" id="7994"/>
    <lineage>
        <taxon>Eukaryota</taxon>
        <taxon>Metazoa</taxon>
        <taxon>Chordata</taxon>
        <taxon>Craniata</taxon>
        <taxon>Vertebrata</taxon>
        <taxon>Euteleostomi</taxon>
        <taxon>Actinopterygii</taxon>
        <taxon>Neopterygii</taxon>
        <taxon>Teleostei</taxon>
        <taxon>Ostariophysi</taxon>
        <taxon>Characiformes</taxon>
        <taxon>Characoidei</taxon>
        <taxon>Acestrorhamphidae</taxon>
        <taxon>Acestrorhamphinae</taxon>
        <taxon>Astyanax</taxon>
    </lineage>
</organism>
<evidence type="ECO:0000259" key="5">
    <source>
        <dbReference type="PROSITE" id="PS50102"/>
    </source>
</evidence>
<dbReference type="GO" id="GO:0005654">
    <property type="term" value="C:nucleoplasm"/>
    <property type="evidence" value="ECO:0007669"/>
    <property type="project" value="UniProtKB-SubCell"/>
</dbReference>
<feature type="non-terminal residue" evidence="6">
    <location>
        <position position="1"/>
    </location>
</feature>
<evidence type="ECO:0000256" key="4">
    <source>
        <dbReference type="PROSITE-ProRule" id="PRU00176"/>
    </source>
</evidence>
<keyword evidence="2 4" id="KW-0694">RNA-binding</keyword>
<evidence type="ECO:0000256" key="2">
    <source>
        <dbReference type="ARBA" id="ARBA00022884"/>
    </source>
</evidence>
<dbReference type="SUPFAM" id="SSF54928">
    <property type="entry name" value="RNA-binding domain, RBD"/>
    <property type="match status" value="1"/>
</dbReference>
<dbReference type="AlphaFoldDB" id="A0A8T2L857"/>
<comment type="subcellular location">
    <subcellularLocation>
        <location evidence="1">Nucleus</location>
        <location evidence="1">Nucleoplasm</location>
    </subcellularLocation>
</comment>
<dbReference type="GO" id="GO:0000381">
    <property type="term" value="P:regulation of alternative mRNA splicing, via spliceosome"/>
    <property type="evidence" value="ECO:0007669"/>
    <property type="project" value="TreeGrafter"/>
</dbReference>
<dbReference type="GO" id="GO:0003727">
    <property type="term" value="F:single-stranded RNA binding"/>
    <property type="evidence" value="ECO:0007669"/>
    <property type="project" value="TreeGrafter"/>
</dbReference>
<dbReference type="InterPro" id="IPR052285">
    <property type="entry name" value="NEXT_complex_subunit"/>
</dbReference>
<protein>
    <submittedName>
        <fullName evidence="6">Spliceosome-associated protein 49 isoform X1</fullName>
    </submittedName>
</protein>
<keyword evidence="3" id="KW-0539">Nucleus</keyword>
<sequence length="243" mass="27037">MLESQTEVEKAVFVSNLHSSVKEEILYELFLQAGPVRKVVIPRDREGQQRTFGFVYYKHAEAVPYSIELLDGIWLYGRPISLKYPYGHSRQGCGPASPNLQNGLAGNNTLPPLDGNTWSDMISGLPLDHFCPALFPAQGQHWPTASTPTTAAPRWPWLDSGYASWIAGSEEPSPACAMCRQRRTRSTLLGVESIINAEQATTGSTSAGEDRRFKCNCERVRLYSCFSEVKKDSCLYFTAHISL</sequence>
<feature type="domain" description="RRM" evidence="5">
    <location>
        <begin position="10"/>
        <end position="87"/>
    </location>
</feature>
<evidence type="ECO:0000256" key="3">
    <source>
        <dbReference type="ARBA" id="ARBA00023242"/>
    </source>
</evidence>
<dbReference type="PANTHER" id="PTHR13798">
    <property type="entry name" value="RNA BINDING MOTIF RBM PROTEIN -RELATED"/>
    <property type="match status" value="1"/>
</dbReference>
<dbReference type="PROSITE" id="PS50102">
    <property type="entry name" value="RRM"/>
    <property type="match status" value="1"/>
</dbReference>
<name>A0A8T2L857_ASTMX</name>
<gene>
    <name evidence="6" type="primary">RBM11</name>
    <name evidence="6" type="ORF">AMEX_G20708</name>
</gene>
<dbReference type="EMBL" id="JAICCE010000017">
    <property type="protein sequence ID" value="KAG9266195.1"/>
    <property type="molecule type" value="Genomic_DNA"/>
</dbReference>
<evidence type="ECO:0000313" key="7">
    <source>
        <dbReference type="Proteomes" id="UP000752171"/>
    </source>
</evidence>
<dbReference type="Pfam" id="PF00076">
    <property type="entry name" value="RRM_1"/>
    <property type="match status" value="1"/>
</dbReference>
<proteinExistence type="predicted"/>
<dbReference type="PANTHER" id="PTHR13798:SF11">
    <property type="entry name" value="RNA-BINDING PROTEIN 7-RELATED"/>
    <property type="match status" value="1"/>
</dbReference>
<evidence type="ECO:0000256" key="1">
    <source>
        <dbReference type="ARBA" id="ARBA00004642"/>
    </source>
</evidence>
<dbReference type="SMART" id="SM00360">
    <property type="entry name" value="RRM"/>
    <property type="match status" value="1"/>
</dbReference>
<dbReference type="InterPro" id="IPR035979">
    <property type="entry name" value="RBD_domain_sf"/>
</dbReference>
<evidence type="ECO:0000313" key="6">
    <source>
        <dbReference type="EMBL" id="KAG9266195.1"/>
    </source>
</evidence>
<dbReference type="InterPro" id="IPR012677">
    <property type="entry name" value="Nucleotide-bd_a/b_plait_sf"/>
</dbReference>
<dbReference type="InterPro" id="IPR000504">
    <property type="entry name" value="RRM_dom"/>
</dbReference>
<reference evidence="6 7" key="1">
    <citation type="submission" date="2021-07" db="EMBL/GenBank/DDBJ databases">
        <authorList>
            <person name="Imarazene B."/>
            <person name="Zahm M."/>
            <person name="Klopp C."/>
            <person name="Cabau C."/>
            <person name="Beille S."/>
            <person name="Jouanno E."/>
            <person name="Castinel A."/>
            <person name="Lluch J."/>
            <person name="Gil L."/>
            <person name="Kuchtly C."/>
            <person name="Lopez Roques C."/>
            <person name="Donnadieu C."/>
            <person name="Parrinello H."/>
            <person name="Journot L."/>
            <person name="Du K."/>
            <person name="Schartl M."/>
            <person name="Retaux S."/>
            <person name="Guiguen Y."/>
        </authorList>
    </citation>
    <scope>NUCLEOTIDE SEQUENCE [LARGE SCALE GENOMIC DNA]</scope>
    <source>
        <strain evidence="6">Pach_M1</strain>
        <tissue evidence="6">Testis</tissue>
    </source>
</reference>
<dbReference type="Proteomes" id="UP000752171">
    <property type="component" value="Unassembled WGS sequence"/>
</dbReference>
<dbReference type="Gene3D" id="3.30.70.330">
    <property type="match status" value="1"/>
</dbReference>
<comment type="caution">
    <text evidence="6">The sequence shown here is derived from an EMBL/GenBank/DDBJ whole genome shotgun (WGS) entry which is preliminary data.</text>
</comment>